<dbReference type="InterPro" id="IPR054722">
    <property type="entry name" value="PolX-like_BBD"/>
</dbReference>
<feature type="region of interest" description="Disordered" evidence="1">
    <location>
        <begin position="180"/>
        <end position="200"/>
    </location>
</feature>
<sequence length="366" mass="40062">FQVWEQIHKYFNAHLKAKVRQLRSELKTIKKGTKTITEFVLRVRAIADTLLSIGDSVTEQDQIDSILDGLPEEYNPFVMMMYGRSDSPLLFDIEGLLLVQESQLEKFRQELTVPNVSANIAHTGGGRGNSHVRGRGRTNRGRGRGQGSSSGNRPTCQLCNKYGHHVFDCWYRFDENFVPAPSGPKQDAKGPKDPKDPDPQACTANLASSSQDLVIPNTWFPDSGASHHLTADFANLAQGNPYNGSSKVHIGNGLGLDIANIGQASFLSTLDPKHHLHLKQLLHVPSITKNLMSVSKFASDNNVFFEFHATDCFVKSQVNNQVLLKGSLGADGLYSFPHLPLTKGPACLTSTAIQPPSSCLKDGNAS</sequence>
<feature type="compositionally biased region" description="Basic and acidic residues" evidence="1">
    <location>
        <begin position="186"/>
        <end position="198"/>
    </location>
</feature>
<organism evidence="3 4">
    <name type="scientific">Trifolium medium</name>
    <dbReference type="NCBI Taxonomy" id="97028"/>
    <lineage>
        <taxon>Eukaryota</taxon>
        <taxon>Viridiplantae</taxon>
        <taxon>Streptophyta</taxon>
        <taxon>Embryophyta</taxon>
        <taxon>Tracheophyta</taxon>
        <taxon>Spermatophyta</taxon>
        <taxon>Magnoliopsida</taxon>
        <taxon>eudicotyledons</taxon>
        <taxon>Gunneridae</taxon>
        <taxon>Pentapetalae</taxon>
        <taxon>rosids</taxon>
        <taxon>fabids</taxon>
        <taxon>Fabales</taxon>
        <taxon>Fabaceae</taxon>
        <taxon>Papilionoideae</taxon>
        <taxon>50 kb inversion clade</taxon>
        <taxon>NPAAA clade</taxon>
        <taxon>Hologalegina</taxon>
        <taxon>IRL clade</taxon>
        <taxon>Trifolieae</taxon>
        <taxon>Trifolium</taxon>
    </lineage>
</organism>
<reference evidence="3 4" key="1">
    <citation type="journal article" date="2018" name="Front. Plant Sci.">
        <title>Red Clover (Trifolium pratense) and Zigzag Clover (T. medium) - A Picture of Genomic Similarities and Differences.</title>
        <authorList>
            <person name="Dluhosova J."/>
            <person name="Istvanek J."/>
            <person name="Nedelnik J."/>
            <person name="Repkova J."/>
        </authorList>
    </citation>
    <scope>NUCLEOTIDE SEQUENCE [LARGE SCALE GENOMIC DNA]</scope>
    <source>
        <strain evidence="4">cv. 10/8</strain>
        <tissue evidence="3">Leaf</tissue>
    </source>
</reference>
<dbReference type="EMBL" id="LXQA010026684">
    <property type="protein sequence ID" value="MCH94173.1"/>
    <property type="molecule type" value="Genomic_DNA"/>
</dbReference>
<keyword evidence="4" id="KW-1185">Reference proteome</keyword>
<comment type="caution">
    <text evidence="3">The sequence shown here is derived from an EMBL/GenBank/DDBJ whole genome shotgun (WGS) entry which is preliminary data.</text>
</comment>
<evidence type="ECO:0000259" key="2">
    <source>
        <dbReference type="Pfam" id="PF22936"/>
    </source>
</evidence>
<accession>A0A392N3M5</accession>
<dbReference type="AlphaFoldDB" id="A0A392N3M5"/>
<protein>
    <submittedName>
        <fullName evidence="3">Retrovirus-related Pol polyprotein from transposon TNT 1-94</fullName>
    </submittedName>
</protein>
<dbReference type="PANTHER" id="PTHR47481:SF30">
    <property type="entry name" value="CCHC-TYPE DOMAIN-CONTAINING PROTEIN"/>
    <property type="match status" value="1"/>
</dbReference>
<evidence type="ECO:0000313" key="4">
    <source>
        <dbReference type="Proteomes" id="UP000265520"/>
    </source>
</evidence>
<feature type="domain" description="Retrovirus-related Pol polyprotein from transposon TNT 1-94-like beta-barrel" evidence="2">
    <location>
        <begin position="219"/>
        <end position="299"/>
    </location>
</feature>
<evidence type="ECO:0000313" key="3">
    <source>
        <dbReference type="EMBL" id="MCH94173.1"/>
    </source>
</evidence>
<name>A0A392N3M5_9FABA</name>
<evidence type="ECO:0000256" key="1">
    <source>
        <dbReference type="SAM" id="MobiDB-lite"/>
    </source>
</evidence>
<dbReference type="Proteomes" id="UP000265520">
    <property type="component" value="Unassembled WGS sequence"/>
</dbReference>
<feature type="non-terminal residue" evidence="3">
    <location>
        <position position="1"/>
    </location>
</feature>
<feature type="region of interest" description="Disordered" evidence="1">
    <location>
        <begin position="118"/>
        <end position="154"/>
    </location>
</feature>
<dbReference type="PANTHER" id="PTHR47481">
    <property type="match status" value="1"/>
</dbReference>
<dbReference type="Pfam" id="PF22936">
    <property type="entry name" value="Pol_BBD"/>
    <property type="match status" value="1"/>
</dbReference>
<proteinExistence type="predicted"/>
<feature type="compositionally biased region" description="Basic residues" evidence="1">
    <location>
        <begin position="130"/>
        <end position="143"/>
    </location>
</feature>
<dbReference type="Pfam" id="PF14223">
    <property type="entry name" value="Retrotran_gag_2"/>
    <property type="match status" value="1"/>
</dbReference>